<name>A0A932MP20_UNCTE</name>
<keyword evidence="1" id="KW-0472">Membrane</keyword>
<protein>
    <submittedName>
        <fullName evidence="3">Uncharacterized protein</fullName>
    </submittedName>
</protein>
<sequence length="110" mass="11962">MKRAAAVLCLAAALALVPTAMTMVAPSPAVAQAQVSKQEADPGLWILDLLIVRPVSLIVTAGAVITYPVALLLDPLFGNDPVRLKKEWLTKNFDYTFDRPMGDFNWKPRG</sequence>
<dbReference type="EMBL" id="JACPUR010000010">
    <property type="protein sequence ID" value="MBI3126731.1"/>
    <property type="molecule type" value="Genomic_DNA"/>
</dbReference>
<organism evidence="3 4">
    <name type="scientific">Tectimicrobiota bacterium</name>
    <dbReference type="NCBI Taxonomy" id="2528274"/>
    <lineage>
        <taxon>Bacteria</taxon>
        <taxon>Pseudomonadati</taxon>
        <taxon>Nitrospinota/Tectimicrobiota group</taxon>
        <taxon>Candidatus Tectimicrobiota</taxon>
    </lineage>
</organism>
<keyword evidence="1" id="KW-1133">Transmembrane helix</keyword>
<accession>A0A932MP20</accession>
<keyword evidence="1" id="KW-0812">Transmembrane</keyword>
<feature type="transmembrane region" description="Helical" evidence="1">
    <location>
        <begin position="57"/>
        <end position="77"/>
    </location>
</feature>
<keyword evidence="2" id="KW-0732">Signal</keyword>
<evidence type="ECO:0000313" key="3">
    <source>
        <dbReference type="EMBL" id="MBI3126731.1"/>
    </source>
</evidence>
<feature type="chain" id="PRO_5036792768" evidence="2">
    <location>
        <begin position="32"/>
        <end position="110"/>
    </location>
</feature>
<reference evidence="3" key="1">
    <citation type="submission" date="2020-07" db="EMBL/GenBank/DDBJ databases">
        <title>Huge and variable diversity of episymbiotic CPR bacteria and DPANN archaea in groundwater ecosystems.</title>
        <authorList>
            <person name="He C.Y."/>
            <person name="Keren R."/>
            <person name="Whittaker M."/>
            <person name="Farag I.F."/>
            <person name="Doudna J."/>
            <person name="Cate J.H.D."/>
            <person name="Banfield J.F."/>
        </authorList>
    </citation>
    <scope>NUCLEOTIDE SEQUENCE</scope>
    <source>
        <strain evidence="3">NC_groundwater_763_Ag_S-0.2um_68_21</strain>
    </source>
</reference>
<proteinExistence type="predicted"/>
<feature type="signal peptide" evidence="2">
    <location>
        <begin position="1"/>
        <end position="31"/>
    </location>
</feature>
<gene>
    <name evidence="3" type="ORF">HYZ11_03910</name>
</gene>
<dbReference type="Proteomes" id="UP000782312">
    <property type="component" value="Unassembled WGS sequence"/>
</dbReference>
<evidence type="ECO:0000256" key="1">
    <source>
        <dbReference type="SAM" id="Phobius"/>
    </source>
</evidence>
<dbReference type="AlphaFoldDB" id="A0A932MP20"/>
<evidence type="ECO:0000256" key="2">
    <source>
        <dbReference type="SAM" id="SignalP"/>
    </source>
</evidence>
<evidence type="ECO:0000313" key="4">
    <source>
        <dbReference type="Proteomes" id="UP000782312"/>
    </source>
</evidence>
<comment type="caution">
    <text evidence="3">The sequence shown here is derived from an EMBL/GenBank/DDBJ whole genome shotgun (WGS) entry which is preliminary data.</text>
</comment>